<reference evidence="6 7" key="1">
    <citation type="journal article" date="2014" name="Genome Biol. Evol.">
        <title>Genome degeneration and adaptation in a nascent stage of symbiosis.</title>
        <authorList>
            <person name="Oakeson K.F."/>
            <person name="Gil R."/>
            <person name="Clayton A.L."/>
            <person name="Dunn D.M."/>
            <person name="von Niederhausern A.C."/>
            <person name="Hamil C."/>
            <person name="Aoyagi A."/>
            <person name="Duval B."/>
            <person name="Baca A."/>
            <person name="Silva F.J."/>
            <person name="Vallier A."/>
            <person name="Jackson D.G."/>
            <person name="Latorre A."/>
            <person name="Weiss R.B."/>
            <person name="Heddi A."/>
            <person name="Moya A."/>
            <person name="Dale C."/>
        </authorList>
    </citation>
    <scope>NUCLEOTIDE SEQUENCE [LARGE SCALE GENOMIC DNA]</scope>
    <source>
        <strain evidence="6 7">HS1</strain>
        <plasmid evidence="7">Plasmid pHS1</plasmid>
    </source>
</reference>
<gene>
    <name evidence="6" type="ORF">Sant_P0085</name>
</gene>
<dbReference type="PANTHER" id="PTHR42978">
    <property type="entry name" value="QUORUM-QUENCHING LACTONASE YTNP-RELATED-RELATED"/>
    <property type="match status" value="1"/>
</dbReference>
<keyword evidence="6" id="KW-0614">Plasmid</keyword>
<name>W0I301_9GAMM</name>
<dbReference type="OrthoDB" id="5443440at2"/>
<dbReference type="KEGG" id="sod:Sant_P0085"/>
<proteinExistence type="inferred from homology"/>
<keyword evidence="2" id="KW-0479">Metal-binding</keyword>
<keyword evidence="4" id="KW-0862">Zinc</keyword>
<sequence>MNSNACIEKVYILDGGRAQVDDASLYSPGINVGIPMVLSCNAYLIRHRGRWLLWDTGTQDDLIAEPEGRVIAHGIRGTVRQTLAAQLADIGVGPHDIDTLVLSHAHYDHAGNSRLFPRARWIAQQAEYDAMFGADPTQFGYRPELYATLLDNPRVVVDGDYDVYGDDAVRLLATPGHTPGHCSLMIRLPRSGPVILSGDMAHNRFNFRCRCVPSLNADETATRASMEKIDRLQRATQATVWFNHDTEQSATLPHAPRWIV</sequence>
<evidence type="ECO:0000256" key="3">
    <source>
        <dbReference type="ARBA" id="ARBA00022801"/>
    </source>
</evidence>
<dbReference type="PANTHER" id="PTHR42978:SF3">
    <property type="entry name" value="BLR3078 PROTEIN"/>
    <property type="match status" value="1"/>
</dbReference>
<dbReference type="InterPro" id="IPR051013">
    <property type="entry name" value="MBL_superfamily_lactonases"/>
</dbReference>
<dbReference type="GO" id="GO:0046872">
    <property type="term" value="F:metal ion binding"/>
    <property type="evidence" value="ECO:0007669"/>
    <property type="project" value="UniProtKB-KW"/>
</dbReference>
<dbReference type="EMBL" id="CP006570">
    <property type="protein sequence ID" value="AHF79132.1"/>
    <property type="molecule type" value="Genomic_DNA"/>
</dbReference>
<dbReference type="RefSeq" id="WP_025424259.1">
    <property type="nucleotide sequence ID" value="NZ_CP006570.1"/>
</dbReference>
<evidence type="ECO:0000256" key="2">
    <source>
        <dbReference type="ARBA" id="ARBA00022723"/>
    </source>
</evidence>
<dbReference type="InterPro" id="IPR036866">
    <property type="entry name" value="RibonucZ/Hydroxyglut_hydro"/>
</dbReference>
<accession>W0I301</accession>
<evidence type="ECO:0000256" key="1">
    <source>
        <dbReference type="ARBA" id="ARBA00007749"/>
    </source>
</evidence>
<dbReference type="SMART" id="SM00849">
    <property type="entry name" value="Lactamase_B"/>
    <property type="match status" value="1"/>
</dbReference>
<keyword evidence="3" id="KW-0378">Hydrolase</keyword>
<organism evidence="6 7">
    <name type="scientific">Sodalis praecaptivus</name>
    <dbReference type="NCBI Taxonomy" id="1239307"/>
    <lineage>
        <taxon>Bacteria</taxon>
        <taxon>Pseudomonadati</taxon>
        <taxon>Pseudomonadota</taxon>
        <taxon>Gammaproteobacteria</taxon>
        <taxon>Enterobacterales</taxon>
        <taxon>Bruguierivoracaceae</taxon>
        <taxon>Sodalis</taxon>
    </lineage>
</organism>
<feature type="domain" description="Metallo-beta-lactamase" evidence="5">
    <location>
        <begin position="39"/>
        <end position="244"/>
    </location>
</feature>
<dbReference type="Pfam" id="PF00753">
    <property type="entry name" value="Lactamase_B"/>
    <property type="match status" value="1"/>
</dbReference>
<dbReference type="HOGENOM" id="CLU_030571_3_2_6"/>
<evidence type="ECO:0000256" key="4">
    <source>
        <dbReference type="ARBA" id="ARBA00022833"/>
    </source>
</evidence>
<comment type="similarity">
    <text evidence="1">Belongs to the metallo-beta-lactamase superfamily.</text>
</comment>
<geneLocation type="plasmid" evidence="6 7">
    <name>pHS1</name>
</geneLocation>
<dbReference type="Proteomes" id="UP000019028">
    <property type="component" value="Plasmid pHS1"/>
</dbReference>
<dbReference type="Gene3D" id="3.60.15.10">
    <property type="entry name" value="Ribonuclease Z/Hydroxyacylglutathione hydrolase-like"/>
    <property type="match status" value="1"/>
</dbReference>
<dbReference type="GO" id="GO:0016787">
    <property type="term" value="F:hydrolase activity"/>
    <property type="evidence" value="ECO:0007669"/>
    <property type="project" value="UniProtKB-KW"/>
</dbReference>
<dbReference type="CDD" id="cd07729">
    <property type="entry name" value="AHL_lactonase_MBL-fold"/>
    <property type="match status" value="1"/>
</dbReference>
<protein>
    <submittedName>
        <fullName evidence="6">Beta-lactamase-like protein</fullName>
    </submittedName>
</protein>
<evidence type="ECO:0000313" key="7">
    <source>
        <dbReference type="Proteomes" id="UP000019028"/>
    </source>
</evidence>
<keyword evidence="7" id="KW-1185">Reference proteome</keyword>
<dbReference type="InterPro" id="IPR001279">
    <property type="entry name" value="Metallo-B-lactamas"/>
</dbReference>
<dbReference type="AlphaFoldDB" id="W0I301"/>
<evidence type="ECO:0000313" key="6">
    <source>
        <dbReference type="EMBL" id="AHF79132.1"/>
    </source>
</evidence>
<dbReference type="PATRIC" id="fig|1239307.3.peg.4612"/>
<evidence type="ECO:0000259" key="5">
    <source>
        <dbReference type="SMART" id="SM00849"/>
    </source>
</evidence>
<dbReference type="SUPFAM" id="SSF56281">
    <property type="entry name" value="Metallo-hydrolase/oxidoreductase"/>
    <property type="match status" value="1"/>
</dbReference>